<gene>
    <name evidence="7" type="ORF">OIU77_002347</name>
</gene>
<dbReference type="Pfam" id="PF08264">
    <property type="entry name" value="Anticodon_1"/>
    <property type="match status" value="1"/>
</dbReference>
<dbReference type="Pfam" id="PF19302">
    <property type="entry name" value="DUF5915"/>
    <property type="match status" value="1"/>
</dbReference>
<evidence type="ECO:0000256" key="4">
    <source>
        <dbReference type="ARBA" id="ARBA00022917"/>
    </source>
</evidence>
<dbReference type="PANTHER" id="PTHR42780">
    <property type="entry name" value="SOLEUCYL-TRNA SYNTHETASE"/>
    <property type="match status" value="1"/>
</dbReference>
<evidence type="ECO:0000313" key="7">
    <source>
        <dbReference type="EMBL" id="KAJ6372007.1"/>
    </source>
</evidence>
<organism evidence="7 8">
    <name type="scientific">Salix suchowensis</name>
    <dbReference type="NCBI Taxonomy" id="1278906"/>
    <lineage>
        <taxon>Eukaryota</taxon>
        <taxon>Viridiplantae</taxon>
        <taxon>Streptophyta</taxon>
        <taxon>Embryophyta</taxon>
        <taxon>Tracheophyta</taxon>
        <taxon>Spermatophyta</taxon>
        <taxon>Magnoliopsida</taxon>
        <taxon>eudicotyledons</taxon>
        <taxon>Gunneridae</taxon>
        <taxon>Pentapetalae</taxon>
        <taxon>rosids</taxon>
        <taxon>fabids</taxon>
        <taxon>Malpighiales</taxon>
        <taxon>Salicaceae</taxon>
        <taxon>Saliceae</taxon>
        <taxon>Salix</taxon>
    </lineage>
</organism>
<keyword evidence="1" id="KW-0436">Ligase</keyword>
<reference evidence="7" key="1">
    <citation type="submission" date="2022-10" db="EMBL/GenBank/DDBJ databases">
        <authorList>
            <person name="Hyden B.L."/>
            <person name="Feng K."/>
            <person name="Yates T."/>
            <person name="Jawdy S."/>
            <person name="Smart L.B."/>
            <person name="Muchero W."/>
        </authorList>
    </citation>
    <scope>NUCLEOTIDE SEQUENCE</scope>
    <source>
        <tissue evidence="7">Shoot tip</tissue>
    </source>
</reference>
<dbReference type="Gene3D" id="1.10.730.10">
    <property type="entry name" value="Isoleucyl-tRNA Synthetase, Domain 1"/>
    <property type="match status" value="1"/>
</dbReference>
<feature type="domain" description="Methionyl/Valyl/Leucyl/Isoleucyl-tRNA synthetase anticodon-binding" evidence="6">
    <location>
        <begin position="1"/>
        <end position="75"/>
    </location>
</feature>
<dbReference type="InterPro" id="IPR013155">
    <property type="entry name" value="M/V/L/I-tRNA-synth_anticd-bd"/>
</dbReference>
<protein>
    <recommendedName>
        <fullName evidence="6">Methionyl/Valyl/Leucyl/Isoleucyl-tRNA synthetase anticodon-binding domain-containing protein</fullName>
    </recommendedName>
</protein>
<keyword evidence="3" id="KW-0067">ATP-binding</keyword>
<sequence length="361" mass="40319">MAPFTPFFSEGLYQNMRRVCTESEESIHYCSFPQVEGERNERIEQSVARMMTIIDLARNIREQHNKPLKSPLREMIVVHPDVDFLDGIAGKLKEYVLEELNVRSLIPCNDALKYASLRAEPEFSVLGKRLGKSMGVVAKEVKAMSQIDILEFEKAGEVTIASHCLKLSDIKVVREFKCPDGLTDKEVDAAGDGDVLVVKRIQKLRKKTGLEPTDAVEVYFESLDEDKSISQQVMNSQELYIRDAIGSPLLSSTLMPTHAVILGEESFHDISKLSFTIYLARPALVFKSDAILLLYGGNTKSVHGLETYLLSRDHSNLKSEFQLGEGKITVDAIEGFPARNVVLGEHVFLTVGDSILRTKGL</sequence>
<dbReference type="SUPFAM" id="SSF47323">
    <property type="entry name" value="Anticodon-binding domain of a subclass of class I aminoacyl-tRNA synthetases"/>
    <property type="match status" value="1"/>
</dbReference>
<accession>A0ABQ9B4L1</accession>
<evidence type="ECO:0000256" key="3">
    <source>
        <dbReference type="ARBA" id="ARBA00022840"/>
    </source>
</evidence>
<keyword evidence="8" id="KW-1185">Reference proteome</keyword>
<evidence type="ECO:0000256" key="2">
    <source>
        <dbReference type="ARBA" id="ARBA00022741"/>
    </source>
</evidence>
<keyword evidence="5" id="KW-0030">Aminoacyl-tRNA synthetase</keyword>
<reference evidence="7" key="2">
    <citation type="journal article" date="2023" name="Int. J. Mol. Sci.">
        <title>De Novo Assembly and Annotation of 11 Diverse Shrub Willow (Salix) Genomes Reveals Novel Gene Organization in Sex-Linked Regions.</title>
        <authorList>
            <person name="Hyden B."/>
            <person name="Feng K."/>
            <person name="Yates T.B."/>
            <person name="Jawdy S."/>
            <person name="Cereghino C."/>
            <person name="Smart L.B."/>
            <person name="Muchero W."/>
        </authorList>
    </citation>
    <scope>NUCLEOTIDE SEQUENCE</scope>
    <source>
        <tissue evidence="7">Shoot tip</tissue>
    </source>
</reference>
<evidence type="ECO:0000256" key="1">
    <source>
        <dbReference type="ARBA" id="ARBA00022598"/>
    </source>
</evidence>
<keyword evidence="2" id="KW-0547">Nucleotide-binding</keyword>
<keyword evidence="4" id="KW-0648">Protein biosynthesis</keyword>
<dbReference type="InterPro" id="IPR023586">
    <property type="entry name" value="Ile-tRNA-ligase_type2"/>
</dbReference>
<dbReference type="EMBL" id="JAPFFI010000013">
    <property type="protein sequence ID" value="KAJ6372007.1"/>
    <property type="molecule type" value="Genomic_DNA"/>
</dbReference>
<dbReference type="Proteomes" id="UP001141253">
    <property type="component" value="Chromosome 17"/>
</dbReference>
<evidence type="ECO:0000256" key="5">
    <source>
        <dbReference type="ARBA" id="ARBA00023146"/>
    </source>
</evidence>
<evidence type="ECO:0000259" key="6">
    <source>
        <dbReference type="Pfam" id="PF08264"/>
    </source>
</evidence>
<dbReference type="PANTHER" id="PTHR42780:SF1">
    <property type="entry name" value="ISOLEUCINE--TRNA LIGASE, CYTOPLASMIC"/>
    <property type="match status" value="1"/>
</dbReference>
<dbReference type="InterPro" id="IPR009080">
    <property type="entry name" value="tRNAsynth_Ia_anticodon-bd"/>
</dbReference>
<comment type="caution">
    <text evidence="7">The sequence shown here is derived from an EMBL/GenBank/DDBJ whole genome shotgun (WGS) entry which is preliminary data.</text>
</comment>
<name>A0ABQ9B4L1_9ROSI</name>
<proteinExistence type="predicted"/>
<evidence type="ECO:0000313" key="8">
    <source>
        <dbReference type="Proteomes" id="UP001141253"/>
    </source>
</evidence>